<evidence type="ECO:0000313" key="3">
    <source>
        <dbReference type="EMBL" id="ACY22491.1"/>
    </source>
</evidence>
<evidence type="ECO:0000313" key="4">
    <source>
        <dbReference type="Proteomes" id="UP000001219"/>
    </source>
</evidence>
<dbReference type="Pfam" id="PF04434">
    <property type="entry name" value="SWIM"/>
    <property type="match status" value="1"/>
</dbReference>
<protein>
    <submittedName>
        <fullName evidence="3">Zinc finger SWIM domain protein</fullName>
    </submittedName>
</protein>
<dbReference type="AlphaFoldDB" id="D0LCZ8"/>
<evidence type="ECO:0000259" key="2">
    <source>
        <dbReference type="PROSITE" id="PS50966"/>
    </source>
</evidence>
<dbReference type="GO" id="GO:0008270">
    <property type="term" value="F:zinc ion binding"/>
    <property type="evidence" value="ECO:0007669"/>
    <property type="project" value="UniProtKB-KW"/>
</dbReference>
<gene>
    <name evidence="3" type="ordered locus">Gbro_3287</name>
</gene>
<dbReference type="KEGG" id="gbr:Gbro_3287"/>
<dbReference type="OrthoDB" id="188274at2"/>
<reference evidence="3 4" key="2">
    <citation type="journal article" date="2010" name="Stand. Genomic Sci.">
        <title>Complete genome sequence of Gordonia bronchialis type strain (3410).</title>
        <authorList>
            <person name="Ivanova N."/>
            <person name="Sikorski J."/>
            <person name="Jando M."/>
            <person name="Lapidus A."/>
            <person name="Nolan M."/>
            <person name="Lucas S."/>
            <person name="Del Rio T.G."/>
            <person name="Tice H."/>
            <person name="Copeland A."/>
            <person name="Cheng J.F."/>
            <person name="Chen F."/>
            <person name="Bruce D."/>
            <person name="Goodwin L."/>
            <person name="Pitluck S."/>
            <person name="Mavromatis K."/>
            <person name="Ovchinnikova G."/>
            <person name="Pati A."/>
            <person name="Chen A."/>
            <person name="Palaniappan K."/>
            <person name="Land M."/>
            <person name="Hauser L."/>
            <person name="Chang Y.J."/>
            <person name="Jeffries C.D."/>
            <person name="Chain P."/>
            <person name="Saunders E."/>
            <person name="Han C."/>
            <person name="Detter J.C."/>
            <person name="Brettin T."/>
            <person name="Rohde M."/>
            <person name="Goker M."/>
            <person name="Bristow J."/>
            <person name="Eisen J.A."/>
            <person name="Markowitz V."/>
            <person name="Hugenholtz P."/>
            <person name="Klenk H.P."/>
            <person name="Kyrpides N.C."/>
        </authorList>
    </citation>
    <scope>NUCLEOTIDE SEQUENCE [LARGE SCALE GENOMIC DNA]</scope>
    <source>
        <strain evidence="4">ATCC 25592 / DSM 43247 / BCRC 13721 / JCM 3198 / KCTC 3076 / NBRC 16047 / NCTC 10667</strain>
    </source>
</reference>
<dbReference type="eggNOG" id="COG4279">
    <property type="taxonomic scope" value="Bacteria"/>
</dbReference>
<dbReference type="RefSeq" id="WP_012835007.1">
    <property type="nucleotide sequence ID" value="NC_013441.1"/>
</dbReference>
<dbReference type="InterPro" id="IPR007527">
    <property type="entry name" value="Znf_SWIM"/>
</dbReference>
<dbReference type="PANTHER" id="PTHR38133">
    <property type="entry name" value="SLR1429 PROTEIN"/>
    <property type="match status" value="1"/>
</dbReference>
<dbReference type="STRING" id="526226.Gbro_3287"/>
<accession>D0LCZ8</accession>
<name>D0LCZ8_GORB4</name>
<dbReference type="Proteomes" id="UP000001219">
    <property type="component" value="Chromosome"/>
</dbReference>
<proteinExistence type="predicted"/>
<organism evidence="3 4">
    <name type="scientific">Gordonia bronchialis (strain ATCC 25592 / DSM 43247 / BCRC 13721 / JCM 3198 / KCTC 3076 / NBRC 16047 / NCTC 10667)</name>
    <name type="common">Rhodococcus bronchialis</name>
    <dbReference type="NCBI Taxonomy" id="526226"/>
    <lineage>
        <taxon>Bacteria</taxon>
        <taxon>Bacillati</taxon>
        <taxon>Actinomycetota</taxon>
        <taxon>Actinomycetes</taxon>
        <taxon>Mycobacteriales</taxon>
        <taxon>Gordoniaceae</taxon>
        <taxon>Gordonia</taxon>
    </lineage>
</organism>
<feature type="domain" description="SWIM-type" evidence="2">
    <location>
        <begin position="119"/>
        <end position="154"/>
    </location>
</feature>
<evidence type="ECO:0000256" key="1">
    <source>
        <dbReference type="PROSITE-ProRule" id="PRU00325"/>
    </source>
</evidence>
<dbReference type="HOGENOM" id="CLU_053146_0_0_11"/>
<sequence length="258" mass="27758">MSRRTGRGSIAVRGYALTPWSRAFVDVVEGRTGGGAPQSADSRHITKARRYFGDRHVHRLAIDPGRVTASVEGSQLDPFDVILSLREVDTATVARLLRDRSAVDELMSLTRGEQPRVLGELLVPTESADVASDCTCPDEAVRCIHALAVAYEVAAEIDRSPLTLLTLMGTDLRGLLDAVGDAPSRTVVDDGEATLPEPDYFGTGAPLPSLPTPPRMNPLTDLDSTDLRQALRATGVTPTDMAEAIDELGDLYDRIVEP</sequence>
<reference evidence="4" key="1">
    <citation type="submission" date="2009-10" db="EMBL/GenBank/DDBJ databases">
        <title>The complete chromosome of Gordonia bronchialis DSM 43247.</title>
        <authorList>
            <consortium name="US DOE Joint Genome Institute (JGI-PGF)"/>
            <person name="Lucas S."/>
            <person name="Copeland A."/>
            <person name="Lapidus A."/>
            <person name="Glavina del Rio T."/>
            <person name="Dalin E."/>
            <person name="Tice H."/>
            <person name="Bruce D."/>
            <person name="Goodwin L."/>
            <person name="Pitluck S."/>
            <person name="Kyrpides N."/>
            <person name="Mavromatis K."/>
            <person name="Ivanova N."/>
            <person name="Ovchinnikova G."/>
            <person name="Saunders E."/>
            <person name="Brettin T."/>
            <person name="Detter J.C."/>
            <person name="Han C."/>
            <person name="Larimer F."/>
            <person name="Land M."/>
            <person name="Hauser L."/>
            <person name="Markowitz V."/>
            <person name="Cheng J.-F."/>
            <person name="Hugenholtz P."/>
            <person name="Woyke T."/>
            <person name="Wu D."/>
            <person name="Jando M."/>
            <person name="Schneider S."/>
            <person name="Goeker M."/>
            <person name="Klenk H.-P."/>
            <person name="Eisen J.A."/>
        </authorList>
    </citation>
    <scope>NUCLEOTIDE SEQUENCE [LARGE SCALE GENOMIC DNA]</scope>
    <source>
        <strain evidence="4">ATCC 25592 / DSM 43247 / BCRC 13721 / JCM 3198 / KCTC 3076 / NBRC 16047 / NCTC 10667</strain>
    </source>
</reference>
<keyword evidence="4" id="KW-1185">Reference proteome</keyword>
<keyword evidence="1" id="KW-0479">Metal-binding</keyword>
<keyword evidence="1" id="KW-0862">Zinc</keyword>
<dbReference type="PANTHER" id="PTHR38133:SF1">
    <property type="entry name" value="SLR1429 PROTEIN"/>
    <property type="match status" value="1"/>
</dbReference>
<dbReference type="EMBL" id="CP001802">
    <property type="protein sequence ID" value="ACY22491.1"/>
    <property type="molecule type" value="Genomic_DNA"/>
</dbReference>
<keyword evidence="1" id="KW-0863">Zinc-finger</keyword>
<dbReference type="PROSITE" id="PS50966">
    <property type="entry name" value="ZF_SWIM"/>
    <property type="match status" value="1"/>
</dbReference>